<evidence type="ECO:0000256" key="4">
    <source>
        <dbReference type="ARBA" id="ARBA00022989"/>
    </source>
</evidence>
<feature type="transmembrane region" description="Helical" evidence="6">
    <location>
        <begin position="109"/>
        <end position="127"/>
    </location>
</feature>
<gene>
    <name evidence="7" type="ORF">C7445_108146</name>
</gene>
<feature type="transmembrane region" description="Helical" evidence="6">
    <location>
        <begin position="181"/>
        <end position="200"/>
    </location>
</feature>
<feature type="transmembrane region" description="Helical" evidence="6">
    <location>
        <begin position="207"/>
        <end position="225"/>
    </location>
</feature>
<keyword evidence="8" id="KW-1185">Reference proteome</keyword>
<dbReference type="EMBL" id="SORF01000008">
    <property type="protein sequence ID" value="TDY45322.1"/>
    <property type="molecule type" value="Genomic_DNA"/>
</dbReference>
<keyword evidence="3 6" id="KW-0812">Transmembrane</keyword>
<feature type="transmembrane region" description="Helical" evidence="6">
    <location>
        <begin position="82"/>
        <end position="103"/>
    </location>
</feature>
<dbReference type="InterPro" id="IPR051598">
    <property type="entry name" value="TSUP/Inactive_protease-like"/>
</dbReference>
<organism evidence="7 8">
    <name type="scientific">Alicyclobacillus sacchari</name>
    <dbReference type="NCBI Taxonomy" id="392010"/>
    <lineage>
        <taxon>Bacteria</taxon>
        <taxon>Bacillati</taxon>
        <taxon>Bacillota</taxon>
        <taxon>Bacilli</taxon>
        <taxon>Bacillales</taxon>
        <taxon>Alicyclobacillaceae</taxon>
        <taxon>Alicyclobacillus</taxon>
    </lineage>
</organism>
<dbReference type="Pfam" id="PF01925">
    <property type="entry name" value="TauE"/>
    <property type="match status" value="1"/>
</dbReference>
<comment type="caution">
    <text evidence="7">The sequence shown here is derived from an EMBL/GenBank/DDBJ whole genome shotgun (WGS) entry which is preliminary data.</text>
</comment>
<dbReference type="GO" id="GO:0005886">
    <property type="term" value="C:plasma membrane"/>
    <property type="evidence" value="ECO:0007669"/>
    <property type="project" value="UniProtKB-SubCell"/>
</dbReference>
<evidence type="ECO:0000256" key="2">
    <source>
        <dbReference type="ARBA" id="ARBA00009142"/>
    </source>
</evidence>
<dbReference type="Proteomes" id="UP000294581">
    <property type="component" value="Unassembled WGS sequence"/>
</dbReference>
<dbReference type="RefSeq" id="WP_208320884.1">
    <property type="nucleotide sequence ID" value="NZ_BSUS01000001.1"/>
</dbReference>
<proteinExistence type="inferred from homology"/>
<protein>
    <recommendedName>
        <fullName evidence="6">Probable membrane transporter protein</fullName>
    </recommendedName>
</protein>
<evidence type="ECO:0000256" key="6">
    <source>
        <dbReference type="RuleBase" id="RU363041"/>
    </source>
</evidence>
<evidence type="ECO:0000313" key="8">
    <source>
        <dbReference type="Proteomes" id="UP000294581"/>
    </source>
</evidence>
<accession>A0A4R8LLB1</accession>
<evidence type="ECO:0000256" key="3">
    <source>
        <dbReference type="ARBA" id="ARBA00022692"/>
    </source>
</evidence>
<evidence type="ECO:0000256" key="5">
    <source>
        <dbReference type="ARBA" id="ARBA00023136"/>
    </source>
</evidence>
<keyword evidence="5 6" id="KW-0472">Membrane</keyword>
<dbReference type="InterPro" id="IPR002781">
    <property type="entry name" value="TM_pro_TauE-like"/>
</dbReference>
<dbReference type="PANTHER" id="PTHR43701:SF13">
    <property type="entry name" value="MEMBRANE TRANSPORTER PROTEIN YRKJ-RELATED"/>
    <property type="match status" value="1"/>
</dbReference>
<comment type="subcellular location">
    <subcellularLocation>
        <location evidence="6">Cell membrane</location>
        <topology evidence="6">Multi-pass membrane protein</topology>
    </subcellularLocation>
    <subcellularLocation>
        <location evidence="1">Membrane</location>
        <topology evidence="1">Multi-pass membrane protein</topology>
    </subcellularLocation>
</comment>
<dbReference type="AlphaFoldDB" id="A0A4R8LLB1"/>
<keyword evidence="4 6" id="KW-1133">Transmembrane helix</keyword>
<keyword evidence="6" id="KW-1003">Cell membrane</keyword>
<feature type="transmembrane region" description="Helical" evidence="6">
    <location>
        <begin position="237"/>
        <end position="255"/>
    </location>
</feature>
<feature type="transmembrane region" description="Helical" evidence="6">
    <location>
        <begin position="148"/>
        <end position="175"/>
    </location>
</feature>
<comment type="similarity">
    <text evidence="2 6">Belongs to the 4-toluene sulfonate uptake permease (TSUP) (TC 2.A.102) family.</text>
</comment>
<dbReference type="PANTHER" id="PTHR43701">
    <property type="entry name" value="MEMBRANE TRANSPORTER PROTEIN MJ0441-RELATED"/>
    <property type="match status" value="1"/>
</dbReference>
<evidence type="ECO:0000256" key="1">
    <source>
        <dbReference type="ARBA" id="ARBA00004141"/>
    </source>
</evidence>
<reference evidence="7 8" key="1">
    <citation type="submission" date="2019-03" db="EMBL/GenBank/DDBJ databases">
        <title>Genomic Encyclopedia of Type Strains, Phase IV (KMG-IV): sequencing the most valuable type-strain genomes for metagenomic binning, comparative biology and taxonomic classification.</title>
        <authorList>
            <person name="Goeker M."/>
        </authorList>
    </citation>
    <scope>NUCLEOTIDE SEQUENCE [LARGE SCALE GENOMIC DNA]</scope>
    <source>
        <strain evidence="7 8">DSM 17974</strain>
    </source>
</reference>
<name>A0A4R8LLB1_9BACL</name>
<sequence>MSLSMFFVLLGIGFVGSVLAGMVGVGGAVVKYPLLLYVPPLVTGLGFTAHEVTGMSAIQVLFASSAALWANRRSGHLYRPLIWDMGLAMLVASFVGAYGAHAIPESTINVTYAILASIAVLMMLWVGKEEQRLECAEISYPRWLAISSAGLVGMISGMVGSTGSFLIMPILLSLLKIPTRIAIASSIAITFIASLGGAFGKAISGDILWSPALVLVWASIVGAPLGVHIGRKLHTPWLKALLAVLIIVACARIWWSILAV</sequence>
<evidence type="ECO:0000313" key="7">
    <source>
        <dbReference type="EMBL" id="TDY45322.1"/>
    </source>
</evidence>